<dbReference type="CDD" id="cd07814">
    <property type="entry name" value="SRPBCC_CalC_Aha1-like"/>
    <property type="match status" value="1"/>
</dbReference>
<sequence>MTGIRESVKRDIVVNASIENIWDALTKPERLNDWYTKDAKIDFRVGGHAEMNHGWGALTSGTFTEIEENKKYVLESEDGYFKTITTLKEEEDGVRISIEYQTPFIGEEGEAAKENMAYGTFQFLENLKSVYENNQDNRPTMWKSWIGIIHTTNNPSDSSERENGTKVIHVADPSPALEAGVKAKDVITAIDGDAIQGYESLERTLNKKDVGQSITLTITRTVRRKKEQISLDCKVSQYPVEY</sequence>
<dbReference type="InterPro" id="IPR036034">
    <property type="entry name" value="PDZ_sf"/>
</dbReference>
<keyword evidence="4" id="KW-1185">Reference proteome</keyword>
<dbReference type="EMBL" id="NPMS01000002">
    <property type="protein sequence ID" value="OZU89329.1"/>
    <property type="molecule type" value="Genomic_DNA"/>
</dbReference>
<dbReference type="Gene3D" id="2.30.42.10">
    <property type="match status" value="1"/>
</dbReference>
<evidence type="ECO:0000313" key="3">
    <source>
        <dbReference type="EMBL" id="OZU89329.1"/>
    </source>
</evidence>
<evidence type="ECO:0000256" key="1">
    <source>
        <dbReference type="ARBA" id="ARBA00006817"/>
    </source>
</evidence>
<protein>
    <recommendedName>
        <fullName evidence="2">PDZ domain-containing protein</fullName>
    </recommendedName>
</protein>
<comment type="caution">
    <text evidence="3">The sequence shown here is derived from an EMBL/GenBank/DDBJ whole genome shotgun (WGS) entry which is preliminary data.</text>
</comment>
<feature type="domain" description="PDZ" evidence="2">
    <location>
        <begin position="143"/>
        <end position="222"/>
    </location>
</feature>
<proteinExistence type="inferred from homology"/>
<comment type="similarity">
    <text evidence="1">Belongs to the AHA1 family.</text>
</comment>
<dbReference type="SUPFAM" id="SSF55961">
    <property type="entry name" value="Bet v1-like"/>
    <property type="match status" value="1"/>
</dbReference>
<dbReference type="Pfam" id="PF08327">
    <property type="entry name" value="AHSA1"/>
    <property type="match status" value="1"/>
</dbReference>
<evidence type="ECO:0000259" key="2">
    <source>
        <dbReference type="SMART" id="SM00228"/>
    </source>
</evidence>
<dbReference type="OrthoDB" id="2721194at2"/>
<accession>A0A265NCY2</accession>
<dbReference type="Gene3D" id="3.30.530.20">
    <property type="match status" value="1"/>
</dbReference>
<dbReference type="SMART" id="SM00228">
    <property type="entry name" value="PDZ"/>
    <property type="match status" value="1"/>
</dbReference>
<dbReference type="Proteomes" id="UP000216498">
    <property type="component" value="Unassembled WGS sequence"/>
</dbReference>
<dbReference type="InterPro" id="IPR013538">
    <property type="entry name" value="ASHA1/2-like_C"/>
</dbReference>
<gene>
    <name evidence="3" type="ORF">CIL03_06320</name>
</gene>
<dbReference type="RefSeq" id="WP_094884752.1">
    <property type="nucleotide sequence ID" value="NZ_NPMS01000002.1"/>
</dbReference>
<dbReference type="InterPro" id="IPR001478">
    <property type="entry name" value="PDZ"/>
</dbReference>
<dbReference type="Pfam" id="PF13180">
    <property type="entry name" value="PDZ_2"/>
    <property type="match status" value="1"/>
</dbReference>
<name>A0A265NCY2_9BACI</name>
<dbReference type="InterPro" id="IPR023393">
    <property type="entry name" value="START-like_dom_sf"/>
</dbReference>
<dbReference type="AlphaFoldDB" id="A0A265NCY2"/>
<dbReference type="SUPFAM" id="SSF50156">
    <property type="entry name" value="PDZ domain-like"/>
    <property type="match status" value="1"/>
</dbReference>
<reference evidence="3 4" key="1">
    <citation type="submission" date="2017-08" db="EMBL/GenBank/DDBJ databases">
        <title>Virgibacillus indicus sp. nov. and Virgibacillus profoundi sp. nov, two moderately halophilic bacteria isolated from marine sediment by using the Microfluidic Streak Plate.</title>
        <authorList>
            <person name="Xu B."/>
            <person name="Hu B."/>
            <person name="Wang J."/>
            <person name="Zhu Y."/>
            <person name="Huang L."/>
            <person name="Du W."/>
            <person name="Huang Y."/>
        </authorList>
    </citation>
    <scope>NUCLEOTIDE SEQUENCE [LARGE SCALE GENOMIC DNA]</scope>
    <source>
        <strain evidence="3 4">IO3-P2-C2</strain>
    </source>
</reference>
<organism evidence="3 4">
    <name type="scientific">Virgibacillus indicus</name>
    <dbReference type="NCBI Taxonomy" id="2024554"/>
    <lineage>
        <taxon>Bacteria</taxon>
        <taxon>Bacillati</taxon>
        <taxon>Bacillota</taxon>
        <taxon>Bacilli</taxon>
        <taxon>Bacillales</taxon>
        <taxon>Bacillaceae</taxon>
        <taxon>Virgibacillus</taxon>
    </lineage>
</organism>
<evidence type="ECO:0000313" key="4">
    <source>
        <dbReference type="Proteomes" id="UP000216498"/>
    </source>
</evidence>